<dbReference type="Proteomes" id="UP001150266">
    <property type="component" value="Unassembled WGS sequence"/>
</dbReference>
<feature type="domain" description="AMP-dependent synthetase/ligase" evidence="3">
    <location>
        <begin position="48"/>
        <end position="365"/>
    </location>
</feature>
<dbReference type="Gene3D" id="3.40.50.12780">
    <property type="entry name" value="N-terminal domain of ligase-like"/>
    <property type="match status" value="1"/>
</dbReference>
<evidence type="ECO:0000256" key="1">
    <source>
        <dbReference type="ARBA" id="ARBA00022450"/>
    </source>
</evidence>
<keyword evidence="2" id="KW-0597">Phosphoprotein</keyword>
<dbReference type="InterPro" id="IPR042099">
    <property type="entry name" value="ANL_N_sf"/>
</dbReference>
<dbReference type="Pfam" id="PF00501">
    <property type="entry name" value="AMP-binding"/>
    <property type="match status" value="1"/>
</dbReference>
<keyword evidence="1" id="KW-0596">Phosphopantetheine</keyword>
<comment type="caution">
    <text evidence="4">The sequence shown here is derived from an EMBL/GenBank/DDBJ whole genome shotgun (WGS) entry which is preliminary data.</text>
</comment>
<organism evidence="4 5">
    <name type="scientific">Lentinula aciculospora</name>
    <dbReference type="NCBI Taxonomy" id="153920"/>
    <lineage>
        <taxon>Eukaryota</taxon>
        <taxon>Fungi</taxon>
        <taxon>Dikarya</taxon>
        <taxon>Basidiomycota</taxon>
        <taxon>Agaricomycotina</taxon>
        <taxon>Agaricomycetes</taxon>
        <taxon>Agaricomycetidae</taxon>
        <taxon>Agaricales</taxon>
        <taxon>Marasmiineae</taxon>
        <taxon>Omphalotaceae</taxon>
        <taxon>Lentinula</taxon>
    </lineage>
</organism>
<dbReference type="InterPro" id="IPR000873">
    <property type="entry name" value="AMP-dep_synth/lig_dom"/>
</dbReference>
<dbReference type="InterPro" id="IPR020845">
    <property type="entry name" value="AMP-binding_CS"/>
</dbReference>
<dbReference type="AlphaFoldDB" id="A0A9W9DGC1"/>
<dbReference type="EMBL" id="JAOTPV010000033">
    <property type="protein sequence ID" value="KAJ4469284.1"/>
    <property type="molecule type" value="Genomic_DNA"/>
</dbReference>
<dbReference type="OrthoDB" id="429813at2759"/>
<sequence>MISVFKDLPFYIIRLWSLYVQYFPPTFTDSWRRAHLLPIALSSLAEDTPDRVYACIPKSDDLERDGFRDVTYRQLLNAVDAIAWWLDEEVFGNEKRGQVFTYIGPRDLRYAIFLLASIKTGRVLFLMSPNMPPSTQAVLFSKIQCQVLLYDPSVKGEAYASQDTIPGLRLFECPSQAHWIDGDAPNPYVYEPSWEEAKDTVVAIFHTSGSTSLPKPINYTNATFVCYDSMYRVMVPPFADKRMEGQKYYTMFPLMHTGGITVSLLLPLYRHTVFVCGLPTPECPSTSSVQTILRITRPDSVLLTPHVISTLLAYNKTPHETDLLTIPSSIGFAGSSLPKSIGDLISQHVVLRNGYGSTESGHFSQFPYSRGTWEYLSFHPLLGVELIPFASLHSQQLYELVIRPHSDPVKRSDFQIIYHTQPERLTKDDGGVFHSSDLWTPHPWIHGLWKLVGRTDDLISLSNGRKVFASAVEEAVKKAFYEEMKLKNKTTSGTTSAVHIEVLLGGHGLSAPYLLVEFHSGSTSGTEIPTQTIQDLHRFVLRRIVAKTNAKDGLMSEHTQIEEDRIICLDDEGKGLKFMRTGKHSVQKGKSLAKYEKLVQMMIVEAGKAD</sequence>
<dbReference type="PANTHER" id="PTHR43439">
    <property type="entry name" value="PHENYLACETATE-COENZYME A LIGASE"/>
    <property type="match status" value="1"/>
</dbReference>
<dbReference type="InterPro" id="IPR051414">
    <property type="entry name" value="Adenylate-forming_Reductase"/>
</dbReference>
<evidence type="ECO:0000313" key="4">
    <source>
        <dbReference type="EMBL" id="KAJ4469284.1"/>
    </source>
</evidence>
<reference evidence="4" key="1">
    <citation type="submission" date="2022-08" db="EMBL/GenBank/DDBJ databases">
        <title>A Global Phylogenomic Analysis of the Shiitake Genus Lentinula.</title>
        <authorList>
            <consortium name="DOE Joint Genome Institute"/>
            <person name="Sierra-Patev S."/>
            <person name="Min B."/>
            <person name="Naranjo-Ortiz M."/>
            <person name="Looney B."/>
            <person name="Konkel Z."/>
            <person name="Slot J.C."/>
            <person name="Sakamoto Y."/>
            <person name="Steenwyk J.L."/>
            <person name="Rokas A."/>
            <person name="Carro J."/>
            <person name="Camarero S."/>
            <person name="Ferreira P."/>
            <person name="Molpeceres G."/>
            <person name="Ruiz-Duenas F.J."/>
            <person name="Serrano A."/>
            <person name="Henrissat B."/>
            <person name="Drula E."/>
            <person name="Hughes K.W."/>
            <person name="Mata J.L."/>
            <person name="Ishikawa N.K."/>
            <person name="Vargas-Isla R."/>
            <person name="Ushijima S."/>
            <person name="Smith C.A."/>
            <person name="Ahrendt S."/>
            <person name="Andreopoulos W."/>
            <person name="He G."/>
            <person name="Labutti K."/>
            <person name="Lipzen A."/>
            <person name="Ng V."/>
            <person name="Riley R."/>
            <person name="Sandor L."/>
            <person name="Barry K."/>
            <person name="Martinez A.T."/>
            <person name="Xiao Y."/>
            <person name="Gibbons J.G."/>
            <person name="Terashima K."/>
            <person name="Grigoriev I.V."/>
            <person name="Hibbett D.S."/>
        </authorList>
    </citation>
    <scope>NUCLEOTIDE SEQUENCE</scope>
    <source>
        <strain evidence="4">JLM2183</strain>
    </source>
</reference>
<dbReference type="PANTHER" id="PTHR43439:SF2">
    <property type="entry name" value="ENZYME, PUTATIVE (JCVI)-RELATED"/>
    <property type="match status" value="1"/>
</dbReference>
<name>A0A9W9DGC1_9AGAR</name>
<evidence type="ECO:0000313" key="5">
    <source>
        <dbReference type="Proteomes" id="UP001150266"/>
    </source>
</evidence>
<evidence type="ECO:0000259" key="3">
    <source>
        <dbReference type="Pfam" id="PF00501"/>
    </source>
</evidence>
<dbReference type="PROSITE" id="PS00455">
    <property type="entry name" value="AMP_BINDING"/>
    <property type="match status" value="1"/>
</dbReference>
<keyword evidence="5" id="KW-1185">Reference proteome</keyword>
<dbReference type="SUPFAM" id="SSF56801">
    <property type="entry name" value="Acetyl-CoA synthetase-like"/>
    <property type="match status" value="1"/>
</dbReference>
<protein>
    <recommendedName>
        <fullName evidence="3">AMP-dependent synthetase/ligase domain-containing protein</fullName>
    </recommendedName>
</protein>
<evidence type="ECO:0000256" key="2">
    <source>
        <dbReference type="ARBA" id="ARBA00022553"/>
    </source>
</evidence>
<accession>A0A9W9DGC1</accession>
<gene>
    <name evidence="4" type="ORF">J3R30DRAFT_1587016</name>
</gene>
<proteinExistence type="predicted"/>